<reference evidence="2" key="1">
    <citation type="submission" date="2021-02" db="EMBL/GenBank/DDBJ databases">
        <title>Infant gut strain persistence is associated with maternal origin, phylogeny, and functional potential including surface adhesion and iron acquisition.</title>
        <authorList>
            <person name="Lou Y.C."/>
        </authorList>
    </citation>
    <scope>NUCLEOTIDE SEQUENCE</scope>
    <source>
        <strain evidence="2">L3_128_245G1_dasL3_128_245G1_concoct_49</strain>
    </source>
</reference>
<name>A0A943BQP2_9ACTN</name>
<gene>
    <name evidence="2" type="ORF">KHY67_07795</name>
</gene>
<evidence type="ECO:0000256" key="1">
    <source>
        <dbReference type="ARBA" id="ARBA00010646"/>
    </source>
</evidence>
<dbReference type="PANTHER" id="PTHR34135">
    <property type="entry name" value="LYSOZYME"/>
    <property type="match status" value="1"/>
</dbReference>
<dbReference type="SUPFAM" id="SSF51445">
    <property type="entry name" value="(Trans)glycosidases"/>
    <property type="match status" value="1"/>
</dbReference>
<dbReference type="Gene3D" id="3.40.50.12090">
    <property type="match status" value="1"/>
</dbReference>
<dbReference type="GO" id="GO:0003796">
    <property type="term" value="F:lysozyme activity"/>
    <property type="evidence" value="ECO:0007669"/>
    <property type="project" value="InterPro"/>
</dbReference>
<dbReference type="AlphaFoldDB" id="A0A943BQP2"/>
<comment type="caution">
    <text evidence="2">The sequence shown here is derived from an EMBL/GenBank/DDBJ whole genome shotgun (WGS) entry which is preliminary data.</text>
</comment>
<accession>A0A943BQP2</accession>
<dbReference type="PROSITE" id="PS51904">
    <property type="entry name" value="GLYCOSYL_HYDROL_F25_2"/>
    <property type="match status" value="1"/>
</dbReference>
<dbReference type="GO" id="GO:0016052">
    <property type="term" value="P:carbohydrate catabolic process"/>
    <property type="evidence" value="ECO:0007669"/>
    <property type="project" value="TreeGrafter"/>
</dbReference>
<protein>
    <submittedName>
        <fullName evidence="2">Cell wall-binding repeat-containing protein</fullName>
    </submittedName>
</protein>
<sequence length="622" mass="66105">MAKNNYRAHGDMCDSSSISRRGALGLAAAAAFSPLCSHAEEVDEVPVVGDLDLAVNADAPAESWRFSDGIPVESSEPGDGTSFYAAFEKWGKNESGAWVNSIGDPIPGALTRGVDVSEWQKNIDWAAVKADDISFAIVRAAKWAGTDSKGRPGVDVYWERNAAACERQGIPYGSYIYSYATSVEEARFEAEYLVGLMRGHKPTYPLYIDLEDSRIAGADLCSIAAAFCERVEQLGYKAGIYANLNWWTTKLTDQKLNSWSRWVAQYNITCDYPGSKDMWQATSKGSVAGISGNVDINFAYVDLENPFVGQSTWTRLFGRTHLETMAAVSGAGWSSSQHVVIATNASYHDALAASALAGAYSCPVLITNPGALAGQTADEIRRLGAKSAFIVGGPAAISQRVDREVKAAGCSSVSRVYGVNGQGTARAVAAEVAKTGSMSKTCIIATSYTFQDALSVSPYAYWSKSPIYLCEPGTNRLSAESIDDLKSKGFTRAVIVGGPVAVSSGVEGQLKGCPAIAEVVRLAGATAYETGTEIARWCMKQGMTAAHVGVATGLEHYDALAGAALCGKLGSPLVVVADYNRSAISDFIAVQKQDIKNAYVFGGPAAVSQDTWEKLLRVSLSR</sequence>
<dbReference type="Proteomes" id="UP000738879">
    <property type="component" value="Unassembled WGS sequence"/>
</dbReference>
<comment type="similarity">
    <text evidence="1">Belongs to the glycosyl hydrolase 25 family.</text>
</comment>
<dbReference type="GO" id="GO:0016998">
    <property type="term" value="P:cell wall macromolecule catabolic process"/>
    <property type="evidence" value="ECO:0007669"/>
    <property type="project" value="InterPro"/>
</dbReference>
<evidence type="ECO:0000313" key="2">
    <source>
        <dbReference type="EMBL" id="MBS5147578.1"/>
    </source>
</evidence>
<dbReference type="Gene3D" id="3.20.20.80">
    <property type="entry name" value="Glycosidases"/>
    <property type="match status" value="1"/>
</dbReference>
<dbReference type="EMBL" id="JAGZJA010000012">
    <property type="protein sequence ID" value="MBS5147578.1"/>
    <property type="molecule type" value="Genomic_DNA"/>
</dbReference>
<dbReference type="InterPro" id="IPR017853">
    <property type="entry name" value="GH"/>
</dbReference>
<dbReference type="GO" id="GO:0009253">
    <property type="term" value="P:peptidoglycan catabolic process"/>
    <property type="evidence" value="ECO:0007669"/>
    <property type="project" value="InterPro"/>
</dbReference>
<proteinExistence type="inferred from homology"/>
<dbReference type="InterPro" id="IPR002053">
    <property type="entry name" value="Glyco_hydro_25"/>
</dbReference>
<evidence type="ECO:0000313" key="3">
    <source>
        <dbReference type="Proteomes" id="UP000738879"/>
    </source>
</evidence>
<organism evidence="2 3">
    <name type="scientific">Collinsella intestinalis</name>
    <dbReference type="NCBI Taxonomy" id="147207"/>
    <lineage>
        <taxon>Bacteria</taxon>
        <taxon>Bacillati</taxon>
        <taxon>Actinomycetota</taxon>
        <taxon>Coriobacteriia</taxon>
        <taxon>Coriobacteriales</taxon>
        <taxon>Coriobacteriaceae</taxon>
        <taxon>Collinsella</taxon>
    </lineage>
</organism>
<dbReference type="PANTHER" id="PTHR34135:SF2">
    <property type="entry name" value="LYSOZYME"/>
    <property type="match status" value="1"/>
</dbReference>
<dbReference type="CDD" id="cd06414">
    <property type="entry name" value="GH25_LytC-like"/>
    <property type="match status" value="1"/>
</dbReference>
<dbReference type="Pfam" id="PF01183">
    <property type="entry name" value="Glyco_hydro_25"/>
    <property type="match status" value="1"/>
</dbReference>
<dbReference type="Pfam" id="PF04122">
    <property type="entry name" value="CW_binding_2"/>
    <property type="match status" value="3"/>
</dbReference>
<dbReference type="InterPro" id="IPR007253">
    <property type="entry name" value="Cell_wall-bd_2"/>
</dbReference>